<comment type="similarity">
    <text evidence="2">Belongs to the LemA family.</text>
</comment>
<gene>
    <name evidence="6" type="ORF">A2074_05125</name>
</gene>
<keyword evidence="5" id="KW-0472">Membrane</keyword>
<comment type="caution">
    <text evidence="6">The sequence shown here is derived from an EMBL/GenBank/DDBJ whole genome shotgun (WGS) entry which is preliminary data.</text>
</comment>
<accession>A0A1F2USP9</accession>
<dbReference type="Gene3D" id="1.20.1440.20">
    <property type="entry name" value="LemA-like domain"/>
    <property type="match status" value="1"/>
</dbReference>
<evidence type="ECO:0000256" key="4">
    <source>
        <dbReference type="ARBA" id="ARBA00022989"/>
    </source>
</evidence>
<dbReference type="AlphaFoldDB" id="A0A1F2USP9"/>
<name>A0A1F2USP9_9ACTN</name>
<evidence type="ECO:0000313" key="6">
    <source>
        <dbReference type="EMBL" id="OFW34135.1"/>
    </source>
</evidence>
<sequence>MVLLAVLVVVGVGTCSKYNQMTRLGEDVAERWSQVENQYQRRLDLIPNIARTVNRYMKHEQGTLEGVIKARAEATKVTLKVDQLTPETLQKFQQAQDGLSSALSRLMVTVEKYPDLKAVGPVQDMMTQVEGTENRIAVSRKDYNSTANEFNKT</sequence>
<dbReference type="InterPro" id="IPR007156">
    <property type="entry name" value="MamQ_LemA"/>
</dbReference>
<evidence type="ECO:0000256" key="5">
    <source>
        <dbReference type="ARBA" id="ARBA00023136"/>
    </source>
</evidence>
<dbReference type="EMBL" id="MELI01000052">
    <property type="protein sequence ID" value="OFW34135.1"/>
    <property type="molecule type" value="Genomic_DNA"/>
</dbReference>
<comment type="subcellular location">
    <subcellularLocation>
        <location evidence="1">Membrane</location>
        <topology evidence="1">Single-pass membrane protein</topology>
    </subcellularLocation>
</comment>
<dbReference type="Pfam" id="PF04011">
    <property type="entry name" value="LemA"/>
    <property type="match status" value="1"/>
</dbReference>
<keyword evidence="4" id="KW-1133">Transmembrane helix</keyword>
<evidence type="ECO:0000313" key="7">
    <source>
        <dbReference type="Proteomes" id="UP000178086"/>
    </source>
</evidence>
<dbReference type="SUPFAM" id="SSF140478">
    <property type="entry name" value="LemA-like"/>
    <property type="match status" value="1"/>
</dbReference>
<dbReference type="InterPro" id="IPR023353">
    <property type="entry name" value="LemA-like_dom_sf"/>
</dbReference>
<evidence type="ECO:0000256" key="3">
    <source>
        <dbReference type="ARBA" id="ARBA00022692"/>
    </source>
</evidence>
<protein>
    <submittedName>
        <fullName evidence="6">LemA family protein</fullName>
    </submittedName>
</protein>
<evidence type="ECO:0000256" key="2">
    <source>
        <dbReference type="ARBA" id="ARBA00008854"/>
    </source>
</evidence>
<keyword evidence="3" id="KW-0812">Transmembrane</keyword>
<dbReference type="PANTHER" id="PTHR34478:SF2">
    <property type="entry name" value="MEMBRANE PROTEIN"/>
    <property type="match status" value="1"/>
</dbReference>
<reference evidence="6 7" key="1">
    <citation type="journal article" date="2016" name="Nat. Commun.">
        <title>Thousands of microbial genomes shed light on interconnected biogeochemical processes in an aquifer system.</title>
        <authorList>
            <person name="Anantharaman K."/>
            <person name="Brown C.T."/>
            <person name="Hug L.A."/>
            <person name="Sharon I."/>
            <person name="Castelle C.J."/>
            <person name="Probst A.J."/>
            <person name="Thomas B.C."/>
            <person name="Singh A."/>
            <person name="Wilkins M.J."/>
            <person name="Karaoz U."/>
            <person name="Brodie E.L."/>
            <person name="Williams K.H."/>
            <person name="Hubbard S.S."/>
            <person name="Banfield J.F."/>
        </authorList>
    </citation>
    <scope>NUCLEOTIDE SEQUENCE [LARGE SCALE GENOMIC DNA]</scope>
</reference>
<dbReference type="GO" id="GO:0016020">
    <property type="term" value="C:membrane"/>
    <property type="evidence" value="ECO:0007669"/>
    <property type="project" value="UniProtKB-SubCell"/>
</dbReference>
<feature type="non-terminal residue" evidence="6">
    <location>
        <position position="153"/>
    </location>
</feature>
<dbReference type="PANTHER" id="PTHR34478">
    <property type="entry name" value="PROTEIN LEMA"/>
    <property type="match status" value="1"/>
</dbReference>
<proteinExistence type="inferred from homology"/>
<organism evidence="6 7">
    <name type="scientific">Candidatus Aquicultor primus</name>
    <dbReference type="NCBI Taxonomy" id="1797195"/>
    <lineage>
        <taxon>Bacteria</taxon>
        <taxon>Bacillati</taxon>
        <taxon>Actinomycetota</taxon>
        <taxon>Candidatus Aquicultoria</taxon>
        <taxon>Candidatus Aquicultorales</taxon>
        <taxon>Candidatus Aquicultoraceae</taxon>
        <taxon>Candidatus Aquicultor</taxon>
    </lineage>
</organism>
<evidence type="ECO:0000256" key="1">
    <source>
        <dbReference type="ARBA" id="ARBA00004167"/>
    </source>
</evidence>
<dbReference type="Proteomes" id="UP000178086">
    <property type="component" value="Unassembled WGS sequence"/>
</dbReference>